<dbReference type="EMBL" id="PUJW01000004">
    <property type="protein sequence ID" value="NHB91594.1"/>
    <property type="molecule type" value="Genomic_DNA"/>
</dbReference>
<dbReference type="AlphaFoldDB" id="A0A7X5TGW3"/>
<feature type="compositionally biased region" description="Basic and acidic residues" evidence="1">
    <location>
        <begin position="1"/>
        <end position="12"/>
    </location>
</feature>
<protein>
    <submittedName>
        <fullName evidence="2">Uncharacterized protein</fullName>
    </submittedName>
</protein>
<evidence type="ECO:0000256" key="1">
    <source>
        <dbReference type="SAM" id="MobiDB-lite"/>
    </source>
</evidence>
<feature type="compositionally biased region" description="Basic and acidic residues" evidence="1">
    <location>
        <begin position="22"/>
        <end position="33"/>
    </location>
</feature>
<name>A0A7X5TGW3_9GAMM</name>
<evidence type="ECO:0000313" key="3">
    <source>
        <dbReference type="Proteomes" id="UP000591844"/>
    </source>
</evidence>
<gene>
    <name evidence="2" type="ORF">C5469_05330</name>
</gene>
<accession>A0A7X5TGW3</accession>
<organism evidence="2 3">
    <name type="scientific">Photorhabdus cinerea</name>
    <dbReference type="NCBI Taxonomy" id="471575"/>
    <lineage>
        <taxon>Bacteria</taxon>
        <taxon>Pseudomonadati</taxon>
        <taxon>Pseudomonadota</taxon>
        <taxon>Gammaproteobacteria</taxon>
        <taxon>Enterobacterales</taxon>
        <taxon>Morganellaceae</taxon>
        <taxon>Photorhabdus</taxon>
    </lineage>
</organism>
<sequence>MRHEYEEKEKQKRLPLQSKNATHHDSNSLELGRHSNSVTPATAHSKWFTYENDTEVELTTERIKEIFSNKQPKIIIAGDGHNKPPFQYAKNIPDVNSSFDAGTLQLYIEATDEQINENNPEYIPKEFMAKPGLFTNKNRRAEIVGWEDSELSNAMKEMFELSDKSTREKLTPEETSSFYKLHETTIRHFFRPEFSQLHDEFFEILAKAGSNRELDKIALEMIGFTSGTWRDEYINPTLAEKIAKHAAEKENHTFVVSIGDAHLSENPMQEYLNKRRNGGEFKHQIIFTRDKRPILPDNMKAGKKNS</sequence>
<evidence type="ECO:0000313" key="2">
    <source>
        <dbReference type="EMBL" id="NHB91594.1"/>
    </source>
</evidence>
<dbReference type="RefSeq" id="WP_166303337.1">
    <property type="nucleotide sequence ID" value="NZ_CAWPIB010000004.1"/>
</dbReference>
<feature type="region of interest" description="Disordered" evidence="1">
    <location>
        <begin position="1"/>
        <end position="36"/>
    </location>
</feature>
<proteinExistence type="predicted"/>
<keyword evidence="3" id="KW-1185">Reference proteome</keyword>
<dbReference type="Proteomes" id="UP000591844">
    <property type="component" value="Unassembled WGS sequence"/>
</dbReference>
<comment type="caution">
    <text evidence="2">The sequence shown here is derived from an EMBL/GenBank/DDBJ whole genome shotgun (WGS) entry which is preliminary data.</text>
</comment>
<reference evidence="2 3" key="1">
    <citation type="submission" date="2018-02" db="EMBL/GenBank/DDBJ databases">
        <authorList>
            <person name="Machado R.A."/>
        </authorList>
    </citation>
    <scope>NUCLEOTIDE SEQUENCE [LARGE SCALE GENOMIC DNA]</scope>
    <source>
        <strain evidence="2 3">DSM 19724</strain>
    </source>
</reference>